<dbReference type="Pfam" id="PF17667">
    <property type="entry name" value="Pkinase_fungal"/>
    <property type="match status" value="1"/>
</dbReference>
<dbReference type="PANTHER" id="PTHR38248">
    <property type="entry name" value="FUNK1 6"/>
    <property type="match status" value="1"/>
</dbReference>
<dbReference type="STRING" id="50990.A0A4Y7PEG4"/>
<keyword evidence="4" id="KW-1185">Reference proteome</keyword>
<reference evidence="3 4" key="1">
    <citation type="submission" date="2018-06" db="EMBL/GenBank/DDBJ databases">
        <title>A transcriptomic atlas of mushroom development highlights an independent origin of complex multicellularity.</title>
        <authorList>
            <consortium name="DOE Joint Genome Institute"/>
            <person name="Krizsan K."/>
            <person name="Almasi E."/>
            <person name="Merenyi Z."/>
            <person name="Sahu N."/>
            <person name="Viragh M."/>
            <person name="Koszo T."/>
            <person name="Mondo S."/>
            <person name="Kiss B."/>
            <person name="Balint B."/>
            <person name="Kues U."/>
            <person name="Barry K."/>
            <person name="Hegedus J.C."/>
            <person name="Henrissat B."/>
            <person name="Johnson J."/>
            <person name="Lipzen A."/>
            <person name="Ohm R."/>
            <person name="Nagy I."/>
            <person name="Pangilinan J."/>
            <person name="Yan J."/>
            <person name="Xiong Y."/>
            <person name="Grigoriev I.V."/>
            <person name="Hibbett D.S."/>
            <person name="Nagy L.G."/>
        </authorList>
    </citation>
    <scope>NUCLEOTIDE SEQUENCE [LARGE SCALE GENOMIC DNA]</scope>
    <source>
        <strain evidence="3 4">SZMC22713</strain>
    </source>
</reference>
<dbReference type="InterPro" id="IPR040976">
    <property type="entry name" value="Pkinase_fungal"/>
</dbReference>
<feature type="domain" description="Fungal-type protein kinase" evidence="2">
    <location>
        <begin position="50"/>
        <end position="341"/>
    </location>
</feature>
<dbReference type="VEuPathDB" id="FungiDB:BD410DRAFT_871902"/>
<accession>A0A4Y7PEG4</accession>
<dbReference type="Gene3D" id="1.10.510.10">
    <property type="entry name" value="Transferase(Phosphotransferase) domain 1"/>
    <property type="match status" value="1"/>
</dbReference>
<feature type="region of interest" description="Disordered" evidence="1">
    <location>
        <begin position="344"/>
        <end position="403"/>
    </location>
</feature>
<gene>
    <name evidence="3" type="ORF">BD410DRAFT_871902</name>
</gene>
<dbReference type="InterPro" id="IPR008266">
    <property type="entry name" value="Tyr_kinase_AS"/>
</dbReference>
<dbReference type="PROSITE" id="PS00109">
    <property type="entry name" value="PROTEIN_KINASE_TYR"/>
    <property type="match status" value="1"/>
</dbReference>
<evidence type="ECO:0000259" key="2">
    <source>
        <dbReference type="Pfam" id="PF17667"/>
    </source>
</evidence>
<evidence type="ECO:0000313" key="3">
    <source>
        <dbReference type="EMBL" id="TDL13723.1"/>
    </source>
</evidence>
<feature type="compositionally biased region" description="Polar residues" evidence="1">
    <location>
        <begin position="391"/>
        <end position="403"/>
    </location>
</feature>
<organism evidence="3 4">
    <name type="scientific">Rickenella mellea</name>
    <dbReference type="NCBI Taxonomy" id="50990"/>
    <lineage>
        <taxon>Eukaryota</taxon>
        <taxon>Fungi</taxon>
        <taxon>Dikarya</taxon>
        <taxon>Basidiomycota</taxon>
        <taxon>Agaricomycotina</taxon>
        <taxon>Agaricomycetes</taxon>
        <taxon>Hymenochaetales</taxon>
        <taxon>Rickenellaceae</taxon>
        <taxon>Rickenella</taxon>
    </lineage>
</organism>
<dbReference type="EMBL" id="ML170482">
    <property type="protein sequence ID" value="TDL13723.1"/>
    <property type="molecule type" value="Genomic_DNA"/>
</dbReference>
<dbReference type="AlphaFoldDB" id="A0A4Y7PEG4"/>
<dbReference type="InterPro" id="IPR011009">
    <property type="entry name" value="Kinase-like_dom_sf"/>
</dbReference>
<dbReference type="GO" id="GO:0004672">
    <property type="term" value="F:protein kinase activity"/>
    <property type="evidence" value="ECO:0007669"/>
    <property type="project" value="InterPro"/>
</dbReference>
<proteinExistence type="predicted"/>
<dbReference type="SUPFAM" id="SSF56112">
    <property type="entry name" value="Protein kinase-like (PK-like)"/>
    <property type="match status" value="1"/>
</dbReference>
<dbReference type="Proteomes" id="UP000294933">
    <property type="component" value="Unassembled WGS sequence"/>
</dbReference>
<dbReference type="OrthoDB" id="3271139at2759"/>
<sequence>MKPDFVVIDVEPGTKEVLPGTKLLRRQVSAFIEVKPNENDSPQPHFPNTVKELTAQAADYGSLILSSRPFHVFAIGMLIFGTKFSVGVFDHAGILFSNEYDINNTDGLNIFVRAVRRLACCMSLDDLGHDPTVKLHQRQTYYQVEYPNFDVSLGGSGDTRYWKTDGRPLWVSNSLFGRATSVWRATSAEGARCVLKTAWRDASRRSESDIYALIPKGNLGIAEFLTGDDVRYPLGIARKVDFNNLRKGEVTETNDQFRNSVLHRVSIRPVGKPLWRYSSVTEFIEGLLAILNGHEFLSKECGILHRDISPGNLFLFDETETKQVKLQGQDGFIADLELAAVPHPTKEYRPTAKPSGASSGPGPYHIPIPSNLPSHPARDHKGSKHQVFQEFESQGKSQAGPQMTVRTYRQFGITC</sequence>
<dbReference type="PANTHER" id="PTHR38248:SF2">
    <property type="entry name" value="FUNK1 11"/>
    <property type="match status" value="1"/>
</dbReference>
<name>A0A4Y7PEG4_9AGAM</name>
<evidence type="ECO:0000256" key="1">
    <source>
        <dbReference type="SAM" id="MobiDB-lite"/>
    </source>
</evidence>
<protein>
    <recommendedName>
        <fullName evidence="2">Fungal-type protein kinase domain-containing protein</fullName>
    </recommendedName>
</protein>
<evidence type="ECO:0000313" key="4">
    <source>
        <dbReference type="Proteomes" id="UP000294933"/>
    </source>
</evidence>